<dbReference type="KEGG" id="tbg:TbgDal_VIII5250"/>
<reference evidence="3" key="1">
    <citation type="journal article" date="2010" name="PLoS Negl. Trop. Dis.">
        <title>The genome sequence of Trypanosoma brucei gambiense, causative agent of chronic human african trypanosomiasis.</title>
        <authorList>
            <person name="Jackson A.P."/>
            <person name="Sanders M."/>
            <person name="Berry A."/>
            <person name="McQuillan J."/>
            <person name="Aslett M.A."/>
            <person name="Quail M.A."/>
            <person name="Chukualim B."/>
            <person name="Capewell P."/>
            <person name="MacLeod A."/>
            <person name="Melville S.E."/>
            <person name="Gibson W."/>
            <person name="Barry J.D."/>
            <person name="Berriman M."/>
            <person name="Hertz-Fowler C."/>
        </authorList>
    </citation>
    <scope>NUCLEOTIDE SEQUENCE [LARGE SCALE GENOMIC DNA]</scope>
    <source>
        <strain evidence="3">MHOM/CI/86/DAL972</strain>
    </source>
</reference>
<dbReference type="EMBL" id="FN554971">
    <property type="protein sequence ID" value="CBH13584.1"/>
    <property type="molecule type" value="Genomic_DNA"/>
</dbReference>
<evidence type="ECO:0000313" key="2">
    <source>
        <dbReference type="EMBL" id="CBH13584.1"/>
    </source>
</evidence>
<accession>C9ZVZ6</accession>
<gene>
    <name evidence="2" type="ORF">TbgDal_VIII5250</name>
</gene>
<organism evidence="2 3">
    <name type="scientific">Trypanosoma brucei gambiense (strain MHOM/CI/86/DAL972)</name>
    <dbReference type="NCBI Taxonomy" id="679716"/>
    <lineage>
        <taxon>Eukaryota</taxon>
        <taxon>Discoba</taxon>
        <taxon>Euglenozoa</taxon>
        <taxon>Kinetoplastea</taxon>
        <taxon>Metakinetoplastina</taxon>
        <taxon>Trypanosomatida</taxon>
        <taxon>Trypanosomatidae</taxon>
        <taxon>Trypanosoma</taxon>
    </lineage>
</organism>
<protein>
    <submittedName>
        <fullName evidence="2">Uncharacterized protein</fullName>
    </submittedName>
</protein>
<evidence type="ECO:0000313" key="3">
    <source>
        <dbReference type="Proteomes" id="UP000002316"/>
    </source>
</evidence>
<feature type="region of interest" description="Disordered" evidence="1">
    <location>
        <begin position="102"/>
        <end position="122"/>
    </location>
</feature>
<dbReference type="GeneID" id="23863737"/>
<proteinExistence type="predicted"/>
<sequence>MDKVYSKRVGSPQKRRTKEYVGDRLLLSIITLRNKRCHHPSTLRKVCTRFWTFDYARATAVPTLAQREERLRHKRHIGWCTPLFFLPYSFFLSDTAEQFRPYTAENNHGNEKTTRGTSSFRNHAQRSLAEPHELFRKHVHWFIYWLHLVPMTPLLHLSFSRTL</sequence>
<dbReference type="RefSeq" id="XP_011775861.1">
    <property type="nucleotide sequence ID" value="XM_011777559.1"/>
</dbReference>
<dbReference type="Proteomes" id="UP000002316">
    <property type="component" value="Chromosome 8"/>
</dbReference>
<dbReference type="AlphaFoldDB" id="C9ZVZ6"/>
<name>C9ZVZ6_TRYB9</name>
<evidence type="ECO:0000256" key="1">
    <source>
        <dbReference type="SAM" id="MobiDB-lite"/>
    </source>
</evidence>